<reference evidence="2 3" key="1">
    <citation type="journal article" date="2015" name="Genome Announc.">
        <title>Expanding the biotechnology potential of lactobacilli through comparative genomics of 213 strains and associated genera.</title>
        <authorList>
            <person name="Sun Z."/>
            <person name="Harris H.M."/>
            <person name="McCann A."/>
            <person name="Guo C."/>
            <person name="Argimon S."/>
            <person name="Zhang W."/>
            <person name="Yang X."/>
            <person name="Jeffery I.B."/>
            <person name="Cooney J.C."/>
            <person name="Kagawa T.F."/>
            <person name="Liu W."/>
            <person name="Song Y."/>
            <person name="Salvetti E."/>
            <person name="Wrobel A."/>
            <person name="Rasinkangas P."/>
            <person name="Parkhill J."/>
            <person name="Rea M.C."/>
            <person name="O'Sullivan O."/>
            <person name="Ritari J."/>
            <person name="Douillard F.P."/>
            <person name="Paul Ross R."/>
            <person name="Yang R."/>
            <person name="Briner A.E."/>
            <person name="Felis G.E."/>
            <person name="de Vos W.M."/>
            <person name="Barrangou R."/>
            <person name="Klaenhammer T.R."/>
            <person name="Caufield P.W."/>
            <person name="Cui Y."/>
            <person name="Zhang H."/>
            <person name="O'Toole P.W."/>
        </authorList>
    </citation>
    <scope>NUCLEOTIDE SEQUENCE [LARGE SCALE GENOMIC DNA]</scope>
    <source>
        <strain evidence="2 3">ATCC 53295</strain>
    </source>
</reference>
<evidence type="ECO:0000313" key="3">
    <source>
        <dbReference type="Proteomes" id="UP000051176"/>
    </source>
</evidence>
<dbReference type="GO" id="GO:0016747">
    <property type="term" value="F:acyltransferase activity, transferring groups other than amino-acyl groups"/>
    <property type="evidence" value="ECO:0007669"/>
    <property type="project" value="InterPro"/>
</dbReference>
<organism evidence="2 3">
    <name type="scientific">Levilactobacillus parabrevis ATCC 53295</name>
    <dbReference type="NCBI Taxonomy" id="1267003"/>
    <lineage>
        <taxon>Bacteria</taxon>
        <taxon>Bacillati</taxon>
        <taxon>Bacillota</taxon>
        <taxon>Bacilli</taxon>
        <taxon>Lactobacillales</taxon>
        <taxon>Lactobacillaceae</taxon>
        <taxon>Levilactobacillus</taxon>
    </lineage>
</organism>
<dbReference type="eggNOG" id="COG0456">
    <property type="taxonomic scope" value="Bacteria"/>
</dbReference>
<dbReference type="PATRIC" id="fig|1267003.4.peg.2165"/>
<dbReference type="PROSITE" id="PS51186">
    <property type="entry name" value="GNAT"/>
    <property type="match status" value="1"/>
</dbReference>
<dbReference type="Pfam" id="PF00583">
    <property type="entry name" value="Acetyltransf_1"/>
    <property type="match status" value="1"/>
</dbReference>
<comment type="caution">
    <text evidence="2">The sequence shown here is derived from an EMBL/GenBank/DDBJ whole genome shotgun (WGS) entry which is preliminary data.</text>
</comment>
<protein>
    <submittedName>
        <fullName evidence="2">Acetyltransferase</fullName>
    </submittedName>
</protein>
<dbReference type="AlphaFoldDB" id="A0A0R1GQ45"/>
<dbReference type="EMBL" id="AZCZ01000066">
    <property type="protein sequence ID" value="KRK33522.1"/>
    <property type="molecule type" value="Genomic_DNA"/>
</dbReference>
<feature type="domain" description="N-acetyltransferase" evidence="1">
    <location>
        <begin position="32"/>
        <end position="203"/>
    </location>
</feature>
<proteinExistence type="predicted"/>
<evidence type="ECO:0000259" key="1">
    <source>
        <dbReference type="PROSITE" id="PS51186"/>
    </source>
</evidence>
<name>A0A0R1GQ45_9LACO</name>
<dbReference type="InterPro" id="IPR000182">
    <property type="entry name" value="GNAT_dom"/>
</dbReference>
<gene>
    <name evidence="2" type="ORF">FD07_GL002052</name>
</gene>
<dbReference type="SUPFAM" id="SSF55729">
    <property type="entry name" value="Acyl-CoA N-acyltransferases (Nat)"/>
    <property type="match status" value="1"/>
</dbReference>
<sequence>MEKIKIFRSTTESGILDFKFEVTIGGRLMSLVYLRHATKTDVPAIMAIIDDAKALLKADGSPQWQDGYPDETAIREDIMAQRSWILMVDDQVAGTAAQVVGDDPNYHEISGDGWANNTDPYATIHRIALSKDFAGQHLSHTFFSNLISQAYQEGVRNFRIDTHRMNQRMQAIVTSLGYQFRGIVHVAEPGDNARRAYELNLPR</sequence>
<dbReference type="STRING" id="357278.IV61_GL002012"/>
<accession>A0A0R1GQ45</accession>
<dbReference type="Gene3D" id="3.40.630.30">
    <property type="match status" value="1"/>
</dbReference>
<evidence type="ECO:0000313" key="2">
    <source>
        <dbReference type="EMBL" id="KRK33522.1"/>
    </source>
</evidence>
<dbReference type="InterPro" id="IPR016181">
    <property type="entry name" value="Acyl_CoA_acyltransferase"/>
</dbReference>
<keyword evidence="3" id="KW-1185">Reference proteome</keyword>
<keyword evidence="2" id="KW-0808">Transferase</keyword>
<dbReference type="Proteomes" id="UP000051176">
    <property type="component" value="Unassembled WGS sequence"/>
</dbReference>